<dbReference type="InterPro" id="IPR029055">
    <property type="entry name" value="Ntn_hydrolases_N"/>
</dbReference>
<organism evidence="6 7">
    <name type="scientific">Cesiribacter andamanensis AMV16</name>
    <dbReference type="NCBI Taxonomy" id="1279009"/>
    <lineage>
        <taxon>Bacteria</taxon>
        <taxon>Pseudomonadati</taxon>
        <taxon>Bacteroidota</taxon>
        <taxon>Cytophagia</taxon>
        <taxon>Cytophagales</taxon>
        <taxon>Cesiribacteraceae</taxon>
        <taxon>Cesiribacter</taxon>
    </lineage>
</organism>
<dbReference type="Gene3D" id="2.30.120.10">
    <property type="match status" value="1"/>
</dbReference>
<evidence type="ECO:0000256" key="1">
    <source>
        <dbReference type="ARBA" id="ARBA00006586"/>
    </source>
</evidence>
<accession>M7NHA2</accession>
<keyword evidence="7" id="KW-1185">Reference proteome</keyword>
<evidence type="ECO:0000256" key="4">
    <source>
        <dbReference type="PIRSR" id="PIRSR001227-1"/>
    </source>
</evidence>
<dbReference type="PANTHER" id="PTHR34218:SF4">
    <property type="entry name" value="ACYL-HOMOSERINE LACTONE ACYLASE QUIP"/>
    <property type="match status" value="1"/>
</dbReference>
<dbReference type="GO" id="GO:0017000">
    <property type="term" value="P:antibiotic biosynthetic process"/>
    <property type="evidence" value="ECO:0007669"/>
    <property type="project" value="InterPro"/>
</dbReference>
<dbReference type="Gene3D" id="1.10.1400.10">
    <property type="match status" value="1"/>
</dbReference>
<protein>
    <submittedName>
        <fullName evidence="6">Acyl-homoserine lactone acylase quiP</fullName>
        <ecNumber evidence="6">3.5.1.97</ecNumber>
    </submittedName>
</protein>
<dbReference type="MEROPS" id="S45.003"/>
<dbReference type="PATRIC" id="fig|1279009.4.peg.3735"/>
<dbReference type="SUPFAM" id="SSF56235">
    <property type="entry name" value="N-terminal nucleophile aminohydrolases (Ntn hydrolases)"/>
    <property type="match status" value="1"/>
</dbReference>
<dbReference type="CDD" id="cd03747">
    <property type="entry name" value="Ntn_PGA_like"/>
    <property type="match status" value="1"/>
</dbReference>
<dbReference type="GO" id="GO:0016811">
    <property type="term" value="F:hydrolase activity, acting on carbon-nitrogen (but not peptide) bonds, in linear amides"/>
    <property type="evidence" value="ECO:0007669"/>
    <property type="project" value="InterPro"/>
</dbReference>
<dbReference type="PIRSF" id="PIRSF001227">
    <property type="entry name" value="Pen_acylase"/>
    <property type="match status" value="1"/>
</dbReference>
<name>M7NHA2_9BACT</name>
<evidence type="ECO:0000313" key="7">
    <source>
        <dbReference type="Proteomes" id="UP000011910"/>
    </source>
</evidence>
<proteinExistence type="inferred from homology"/>
<keyword evidence="5" id="KW-0106">Calcium</keyword>
<reference evidence="6 7" key="1">
    <citation type="journal article" date="2013" name="Genome Announc.">
        <title>Draft Genome Sequence of Cesiribacter andamanensis Strain AMV16T, Isolated from a Soil Sample from a Mud Volcano in the Andaman Islands, India.</title>
        <authorList>
            <person name="Shivaji S."/>
            <person name="Ara S."/>
            <person name="Begum Z."/>
            <person name="Srinivas T.N."/>
            <person name="Singh A."/>
            <person name="Kumar Pinnaka A."/>
        </authorList>
    </citation>
    <scope>NUCLEOTIDE SEQUENCE [LARGE SCALE GENOMIC DNA]</scope>
    <source>
        <strain evidence="6 7">AMV16</strain>
    </source>
</reference>
<comment type="similarity">
    <text evidence="1">Belongs to the peptidase S45 family.</text>
</comment>
<evidence type="ECO:0000256" key="3">
    <source>
        <dbReference type="ARBA" id="ARBA00023145"/>
    </source>
</evidence>
<evidence type="ECO:0000313" key="6">
    <source>
        <dbReference type="EMBL" id="EMR01185.1"/>
    </source>
</evidence>
<sequence>MRLLLTFIGTVLLIMALDNRLGQLPPLGRFLDPLNGFYQNAATPYSSRDSETFYFDQLKGEAAVAFDEFMVPHIKASTPYDLYFLQGYVTARHRLWQMEVQTHFAAGRLSEIFGENMLEADRLTRRKGLLTGAKEALAAMQRDPETAEVVQAYADGVNAYLSRLKYRHKPFEYKLLGYDPEAWTPLKSALLLMYMAEDLAGYDVDLENTNLLRLLGREDFNLLYPDRLPGEDPVAPSGTRWNFGAVPLQERPLSYPDIAITDTLPKPNPANGSNNWAVSGSKTASGRPILSNDPHLSLNLPSVWYAIQLQGPQVNVYGVTLPGAPGVIIGFNDSIAWGVTNATRDVKDWYRIQFRDSSRQEYAFDGGWQKSEKVVERFALRPSWFWQGEGEYLDTVLYTRHGPVVYDRNFTKSSEEQNFAMRWVAHQPGNSLKAFLLLNQARNYQDYAQALNHYQTPGQNFVFASVSGDIALRVQGRYPAKWQDQGRFLMDGSRSDFEWQAFIPNEQNVLVRNPERGFVSSANQIPADSSYPYYIYDQTYEHYRNRRINQQLQAMQNISPQDMMRLQTDNYHLQAAETLPWMLRGLNLQLLRPEERRAAEVLRSWNFEALAELEAPAIYQSWWTTLKNLTFDELDSLEVAVIQPSNAAMANLLQHHPNHPLLDISYTPERERLPELLMRSFRETVKELAEWEQTHEKSLSWGNYKNSSIRHLTGQEALSFSGLQIHGGRGIVNANSGRHGASWRMVVALGSPIEAWGIYPGGQSGNPGSPYYANFLESWRKGEYNRLYFITEQTPFADKILFTHTFTPPAAQ</sequence>
<dbReference type="Proteomes" id="UP000011910">
    <property type="component" value="Unassembled WGS sequence"/>
</dbReference>
<dbReference type="InterPro" id="IPR023343">
    <property type="entry name" value="Penicillin_amidase_dom1"/>
</dbReference>
<dbReference type="GO" id="GO:0046872">
    <property type="term" value="F:metal ion binding"/>
    <property type="evidence" value="ECO:0007669"/>
    <property type="project" value="UniProtKB-KW"/>
</dbReference>
<keyword evidence="2 6" id="KW-0378">Hydrolase</keyword>
<evidence type="ECO:0000256" key="2">
    <source>
        <dbReference type="ARBA" id="ARBA00022801"/>
    </source>
</evidence>
<dbReference type="PANTHER" id="PTHR34218">
    <property type="entry name" value="PEPTIDASE S45 PENICILLIN AMIDASE"/>
    <property type="match status" value="1"/>
</dbReference>
<dbReference type="AlphaFoldDB" id="M7NHA2"/>
<dbReference type="InterPro" id="IPR014395">
    <property type="entry name" value="Pen/GL7ACA/AHL_acylase"/>
</dbReference>
<comment type="cofactor">
    <cofactor evidence="5">
        <name>Ca(2+)</name>
        <dbReference type="ChEBI" id="CHEBI:29108"/>
    </cofactor>
    <text evidence="5">Binds 1 Ca(2+) ion per dimer.</text>
</comment>
<feature type="binding site" evidence="5">
    <location>
        <position position="345"/>
    </location>
    <ligand>
        <name>Ca(2+)</name>
        <dbReference type="ChEBI" id="CHEBI:29108"/>
    </ligand>
</feature>
<dbReference type="RefSeq" id="WP_009197068.1">
    <property type="nucleotide sequence ID" value="NZ_AODQ01000137.1"/>
</dbReference>
<gene>
    <name evidence="6" type="primary">quiP</name>
    <name evidence="6" type="ORF">ADICEAN_03689</name>
</gene>
<feature type="active site" description="Nucleophile" evidence="4">
    <location>
        <position position="273"/>
    </location>
</feature>
<comment type="caution">
    <text evidence="6">The sequence shown here is derived from an EMBL/GenBank/DDBJ whole genome shotgun (WGS) entry which is preliminary data.</text>
</comment>
<dbReference type="STRING" id="1279009.ADICEAN_03689"/>
<dbReference type="EC" id="3.5.1.97" evidence="6"/>
<keyword evidence="5" id="KW-0479">Metal-binding</keyword>
<dbReference type="Pfam" id="PF01804">
    <property type="entry name" value="Penicil_amidase"/>
    <property type="match status" value="1"/>
</dbReference>
<dbReference type="EMBL" id="AODQ01000137">
    <property type="protein sequence ID" value="EMR01185.1"/>
    <property type="molecule type" value="Genomic_DNA"/>
</dbReference>
<dbReference type="InterPro" id="IPR043147">
    <property type="entry name" value="Penicillin_amidase_A-knob"/>
</dbReference>
<keyword evidence="3" id="KW-0865">Zymogen</keyword>
<dbReference type="OrthoDB" id="9759796at2"/>
<dbReference type="eggNOG" id="COG2366">
    <property type="taxonomic scope" value="Bacteria"/>
</dbReference>
<feature type="binding site" evidence="5">
    <location>
        <position position="348"/>
    </location>
    <ligand>
        <name>Ca(2+)</name>
        <dbReference type="ChEBI" id="CHEBI:29108"/>
    </ligand>
</feature>
<dbReference type="InterPro" id="IPR043146">
    <property type="entry name" value="Penicillin_amidase_N_B-knob"/>
</dbReference>
<dbReference type="Gene3D" id="1.10.439.10">
    <property type="entry name" value="Penicillin Amidohydrolase, domain 1"/>
    <property type="match status" value="1"/>
</dbReference>
<evidence type="ECO:0000256" key="5">
    <source>
        <dbReference type="PIRSR" id="PIRSR001227-2"/>
    </source>
</evidence>
<dbReference type="InterPro" id="IPR002692">
    <property type="entry name" value="S45"/>
</dbReference>
<dbReference type="Gene3D" id="3.60.20.10">
    <property type="entry name" value="Glutamine Phosphoribosylpyrophosphate, subunit 1, domain 1"/>
    <property type="match status" value="1"/>
</dbReference>